<dbReference type="PANTHER" id="PTHR12582:SF47">
    <property type="entry name" value="NETRIN RECEPTOR UNC-5"/>
    <property type="match status" value="1"/>
</dbReference>
<evidence type="ECO:0000313" key="14">
    <source>
        <dbReference type="EMBL" id="CDW23264.1"/>
    </source>
</evidence>
<dbReference type="EMBL" id="HACA01005903">
    <property type="protein sequence ID" value="CDW23264.1"/>
    <property type="molecule type" value="Transcribed_RNA"/>
</dbReference>
<evidence type="ECO:0000256" key="1">
    <source>
        <dbReference type="ARBA" id="ARBA00004479"/>
    </source>
</evidence>
<dbReference type="Gene3D" id="1.10.533.10">
    <property type="entry name" value="Death Domain, Fas"/>
    <property type="match status" value="1"/>
</dbReference>
<evidence type="ECO:0000256" key="7">
    <source>
        <dbReference type="ARBA" id="ARBA00023180"/>
    </source>
</evidence>
<dbReference type="PROSITE" id="PS50017">
    <property type="entry name" value="DEATH_DOMAIN"/>
    <property type="match status" value="1"/>
</dbReference>
<dbReference type="InterPro" id="IPR000884">
    <property type="entry name" value="TSP1_rpt"/>
</dbReference>
<gene>
    <name evidence="14" type="primary">unc5b</name>
</gene>
<keyword evidence="7" id="KW-0325">Glycoprotein</keyword>
<dbReference type="Pfam" id="PF25609">
    <property type="entry name" value="Unc5_NetrinR_N"/>
    <property type="match status" value="1"/>
</dbReference>
<dbReference type="InterPro" id="IPR013783">
    <property type="entry name" value="Ig-like_fold"/>
</dbReference>
<evidence type="ECO:0000259" key="13">
    <source>
        <dbReference type="PROSITE" id="PS51145"/>
    </source>
</evidence>
<dbReference type="InterPro" id="IPR036179">
    <property type="entry name" value="Ig-like_dom_sf"/>
</dbReference>
<dbReference type="PANTHER" id="PTHR12582">
    <property type="entry name" value="NETRIN RECEPTOR UNC5"/>
    <property type="match status" value="1"/>
</dbReference>
<dbReference type="SUPFAM" id="SSF47986">
    <property type="entry name" value="DEATH domain"/>
    <property type="match status" value="1"/>
</dbReference>
<dbReference type="SMART" id="SM00409">
    <property type="entry name" value="IG"/>
    <property type="match status" value="2"/>
</dbReference>
<dbReference type="InterPro" id="IPR036383">
    <property type="entry name" value="TSP1_rpt_sf"/>
</dbReference>
<evidence type="ECO:0000256" key="8">
    <source>
        <dbReference type="ARBA" id="ARBA00023319"/>
    </source>
</evidence>
<evidence type="ECO:0000256" key="9">
    <source>
        <dbReference type="RuleBase" id="RU367033"/>
    </source>
</evidence>
<proteinExistence type="inferred from homology"/>
<dbReference type="InterPro" id="IPR011029">
    <property type="entry name" value="DEATH-like_dom_sf"/>
</dbReference>
<dbReference type="Pfam" id="PF00791">
    <property type="entry name" value="ZU5"/>
    <property type="match status" value="1"/>
</dbReference>
<dbReference type="InterPro" id="IPR000488">
    <property type="entry name" value="Death_dom"/>
</dbReference>
<dbReference type="SMART" id="SM00218">
    <property type="entry name" value="ZU5"/>
    <property type="match status" value="1"/>
</dbReference>
<dbReference type="Gene3D" id="2.20.100.10">
    <property type="entry name" value="Thrombospondin type-1 (TSP1) repeat"/>
    <property type="match status" value="2"/>
</dbReference>
<dbReference type="InterPro" id="IPR057755">
    <property type="entry name" value="UNC5A-D-like_N"/>
</dbReference>
<evidence type="ECO:0000259" key="11">
    <source>
        <dbReference type="PROSITE" id="PS50017"/>
    </source>
</evidence>
<keyword evidence="4 9" id="KW-0472">Membrane</keyword>
<keyword evidence="3 9" id="KW-0217">Developmental protein</keyword>
<dbReference type="SMART" id="SM00005">
    <property type="entry name" value="DEATH"/>
    <property type="match status" value="1"/>
</dbReference>
<keyword evidence="9" id="KW-0812">Transmembrane</keyword>
<evidence type="ECO:0000256" key="5">
    <source>
        <dbReference type="ARBA" id="ARBA00023157"/>
    </source>
</evidence>
<dbReference type="SMART" id="SM00209">
    <property type="entry name" value="TSP1"/>
    <property type="match status" value="2"/>
</dbReference>
<dbReference type="GO" id="GO:0008045">
    <property type="term" value="P:motor neuron axon guidance"/>
    <property type="evidence" value="ECO:0007669"/>
    <property type="project" value="TreeGrafter"/>
</dbReference>
<feature type="domain" description="Death" evidence="11">
    <location>
        <begin position="742"/>
        <end position="809"/>
    </location>
</feature>
<comment type="similarity">
    <text evidence="2 9">Belongs to the unc-5 family.</text>
</comment>
<dbReference type="Pfam" id="PF00531">
    <property type="entry name" value="Death"/>
    <property type="match status" value="1"/>
</dbReference>
<evidence type="ECO:0000259" key="12">
    <source>
        <dbReference type="PROSITE" id="PS50835"/>
    </source>
</evidence>
<dbReference type="Gene3D" id="2.60.40.10">
    <property type="entry name" value="Immunoglobulins"/>
    <property type="match status" value="2"/>
</dbReference>
<comment type="subcellular location">
    <subcellularLocation>
        <location evidence="9">Cell membrane</location>
        <topology evidence="9">Single-pass type I membrane protein</topology>
    </subcellularLocation>
    <subcellularLocation>
        <location evidence="1">Membrane</location>
        <topology evidence="1">Single-pass type I membrane protein</topology>
    </subcellularLocation>
</comment>
<dbReference type="OrthoDB" id="5973910at2759"/>
<reference evidence="14" key="1">
    <citation type="submission" date="2014-05" db="EMBL/GenBank/DDBJ databases">
        <authorList>
            <person name="Chronopoulou M."/>
        </authorList>
    </citation>
    <scope>NUCLEOTIDE SEQUENCE</scope>
    <source>
        <tissue evidence="14">Whole organism</tissue>
    </source>
</reference>
<evidence type="ECO:0000256" key="6">
    <source>
        <dbReference type="ARBA" id="ARBA00023170"/>
    </source>
</evidence>
<dbReference type="InterPro" id="IPR000906">
    <property type="entry name" value="ZU5_dom"/>
</dbReference>
<feature type="non-terminal residue" evidence="14">
    <location>
        <position position="1"/>
    </location>
</feature>
<organism evidence="14">
    <name type="scientific">Lepeophtheirus salmonis</name>
    <name type="common">Salmon louse</name>
    <name type="synonym">Caligus salmonis</name>
    <dbReference type="NCBI Taxonomy" id="72036"/>
    <lineage>
        <taxon>Eukaryota</taxon>
        <taxon>Metazoa</taxon>
        <taxon>Ecdysozoa</taxon>
        <taxon>Arthropoda</taxon>
        <taxon>Crustacea</taxon>
        <taxon>Multicrustacea</taxon>
        <taxon>Hexanauplia</taxon>
        <taxon>Copepoda</taxon>
        <taxon>Siphonostomatoida</taxon>
        <taxon>Caligidae</taxon>
        <taxon>Lepeophtheirus</taxon>
    </lineage>
</organism>
<dbReference type="PROSITE" id="PS50835">
    <property type="entry name" value="IG_LIKE"/>
    <property type="match status" value="1"/>
</dbReference>
<dbReference type="Pfam" id="PF13927">
    <property type="entry name" value="Ig_3"/>
    <property type="match status" value="1"/>
</dbReference>
<dbReference type="InterPro" id="IPR003598">
    <property type="entry name" value="Ig_sub2"/>
</dbReference>
<feature type="region of interest" description="Disordered" evidence="10">
    <location>
        <begin position="417"/>
        <end position="437"/>
    </location>
</feature>
<name>A0A0K2TB25_LEPSM</name>
<dbReference type="FunFam" id="2.20.100.10:FF:000002">
    <property type="entry name" value="Unc-5 netrin receptor C"/>
    <property type="match status" value="1"/>
</dbReference>
<dbReference type="PROSITE" id="PS50092">
    <property type="entry name" value="TSP1"/>
    <property type="match status" value="2"/>
</dbReference>
<feature type="domain" description="ZU5" evidence="13">
    <location>
        <begin position="541"/>
        <end position="681"/>
    </location>
</feature>
<accession>A0A0K2TB25</accession>
<dbReference type="SUPFAM" id="SSF82895">
    <property type="entry name" value="TSP-1 type 1 repeat"/>
    <property type="match status" value="2"/>
</dbReference>
<dbReference type="FunFam" id="2.20.100.10:FF:000001">
    <property type="entry name" value="semaphorin-5A isoform X1"/>
    <property type="match status" value="1"/>
</dbReference>
<dbReference type="InterPro" id="IPR037936">
    <property type="entry name" value="UNC5A-D"/>
</dbReference>
<feature type="transmembrane region" description="Helical" evidence="9">
    <location>
        <begin position="371"/>
        <end position="391"/>
    </location>
</feature>
<dbReference type="SMART" id="SM00408">
    <property type="entry name" value="IGc2"/>
    <property type="match status" value="1"/>
</dbReference>
<dbReference type="Gene3D" id="2.60.220.30">
    <property type="match status" value="1"/>
</dbReference>
<evidence type="ECO:0000256" key="4">
    <source>
        <dbReference type="ARBA" id="ARBA00023136"/>
    </source>
</evidence>
<dbReference type="InterPro" id="IPR003599">
    <property type="entry name" value="Ig_sub"/>
</dbReference>
<keyword evidence="6 9" id="KW-0675">Receptor</keyword>
<keyword evidence="9" id="KW-1133">Transmembrane helix</keyword>
<dbReference type="PRINTS" id="PR01705">
    <property type="entry name" value="TSP1REPEAT"/>
</dbReference>
<dbReference type="GO" id="GO:0005886">
    <property type="term" value="C:plasma membrane"/>
    <property type="evidence" value="ECO:0007669"/>
    <property type="project" value="UniProtKB-SubCell"/>
</dbReference>
<dbReference type="SUPFAM" id="SSF48726">
    <property type="entry name" value="Immunoglobulin"/>
    <property type="match status" value="1"/>
</dbReference>
<evidence type="ECO:0000256" key="3">
    <source>
        <dbReference type="ARBA" id="ARBA00022473"/>
    </source>
</evidence>
<comment type="function">
    <text evidence="9">Receptor for netrin required for axon guidance. Mediates axon repulsion of neuronal growth cones in the developing nervous system upon ligand binding.</text>
</comment>
<dbReference type="Pfam" id="PF00090">
    <property type="entry name" value="TSP_1"/>
    <property type="match status" value="2"/>
</dbReference>
<dbReference type="AlphaFoldDB" id="A0A0K2TB25"/>
<evidence type="ECO:0000256" key="10">
    <source>
        <dbReference type="SAM" id="MobiDB-lite"/>
    </source>
</evidence>
<keyword evidence="8 9" id="KW-0393">Immunoglobulin domain</keyword>
<dbReference type="PROSITE" id="PS51145">
    <property type="entry name" value="ZU5"/>
    <property type="match status" value="1"/>
</dbReference>
<protein>
    <recommendedName>
        <fullName evidence="9">Netrin receptor UNC5</fullName>
    </recommendedName>
</protein>
<dbReference type="InterPro" id="IPR007110">
    <property type="entry name" value="Ig-like_dom"/>
</dbReference>
<evidence type="ECO:0000256" key="2">
    <source>
        <dbReference type="ARBA" id="ARBA00009844"/>
    </source>
</evidence>
<keyword evidence="5" id="KW-1015">Disulfide bond</keyword>
<sequence length="811" mass="88484">LILSHLIAALDHLLLPDSYPSTSSSDLPPMFVVEPSESFATRNKPAVLTCDVAHSLEVYFTCNDEKKESKSSEHKDGITKISIEVTREEVLDGIGKYMCKCVASSTVSRIESQEVSVSLARLSRDFETPPYSQSVERGGQLEIRCHPPNGNPPAKVAFWLKDAKRIDKESHPNFIFTTPGHLLISIAEMKDSGNYTCVASNKILQRKSNPAVIKVYVAGAWSEWSPWSPCNSKCGRGVQKRTRKCDSPAPINDGPGCEGPSVEKKSCNRVCPAIDGSWSSWTAWSSCSSDCIQFRRRGCNNPTPKYSGNYCPGVNIESQNCTDGLCNPSLSSIVLYGTEGSVEKSDENSDHSNNSAPNDSFLGTTDVTLCVGLVVAFLVFVIVVFIIFKLLKRKGAMRQHDGYTLASGGCISMGTSSVSNGDHGKKPSSSSSTLGYGAPDIVQRRDMMEEDLSSEPSSVKYLPQIIDNSFIALDETRPLSEHYYEQPMSVFPGSPGNLCRKISAPPSSSGHSSPNFDYSIKKFFQKPPPTLRLPRNIDFHYVNWATVTETGSRITVPRSTVSLTVPQGAVISSSQVDIFVAVVQKDEYKPILDERTSLAVTPVVQCGPTDAQLYKPIVLSLPHFVGSRIPSPPKILYRKDYDSIGEDWEVVRQNAISIQVDSSMVHIVTEKLGVYVLVADVTDLNSIGGSVRIPSSSSSASSGFYSSASSSNAVTPSGEVLKLSPGTKMALCRVLDVPTCQGNDWHQLAEVLGVNQYIPFFSSQPSPSEALLNLWEARSANNNDSLIQLSHMLRSIKREDAAVFLERDIKN</sequence>
<feature type="domain" description="Ig-like" evidence="12">
    <location>
        <begin position="124"/>
        <end position="214"/>
    </location>
</feature>
<dbReference type="GO" id="GO:0005042">
    <property type="term" value="F:netrin receptor activity"/>
    <property type="evidence" value="ECO:0007669"/>
    <property type="project" value="UniProtKB-UniRule"/>
</dbReference>